<protein>
    <submittedName>
        <fullName evidence="1">Uncharacterized protein</fullName>
    </submittedName>
</protein>
<organism evidence="1 2">
    <name type="scientific">Candidatus Propionivibrio aalborgensis</name>
    <dbReference type="NCBI Taxonomy" id="1860101"/>
    <lineage>
        <taxon>Bacteria</taxon>
        <taxon>Pseudomonadati</taxon>
        <taxon>Pseudomonadota</taxon>
        <taxon>Betaproteobacteria</taxon>
        <taxon>Rhodocyclales</taxon>
        <taxon>Rhodocyclaceae</taxon>
        <taxon>Propionivibrio</taxon>
    </lineage>
</organism>
<gene>
    <name evidence="1" type="ORF">PROAA_1190011</name>
</gene>
<evidence type="ECO:0000313" key="1">
    <source>
        <dbReference type="EMBL" id="SBT04002.1"/>
    </source>
</evidence>
<dbReference type="Proteomes" id="UP000199600">
    <property type="component" value="Unassembled WGS sequence"/>
</dbReference>
<reference evidence="1 2" key="1">
    <citation type="submission" date="2016-06" db="EMBL/GenBank/DDBJ databases">
        <authorList>
            <person name="Kjaerup R.B."/>
            <person name="Dalgaard T.S."/>
            <person name="Juul-Madsen H.R."/>
        </authorList>
    </citation>
    <scope>NUCLEOTIDE SEQUENCE [LARGE SCALE GENOMIC DNA]</scope>
    <source>
        <strain evidence="1">2</strain>
    </source>
</reference>
<proteinExistence type="predicted"/>
<accession>A0A1A8XI08</accession>
<dbReference type="AlphaFoldDB" id="A0A1A8XI08"/>
<sequence length="77" mass="8625">MSSRGEILLIRKVQSSLSIIPDYLQVKAYARSTFYCGSPIGGWEDDTGKSADRERSGNSCVHIYNHANTTTRRGKWS</sequence>
<keyword evidence="2" id="KW-1185">Reference proteome</keyword>
<dbReference type="EMBL" id="FLQY01000023">
    <property type="protein sequence ID" value="SBT04002.1"/>
    <property type="molecule type" value="Genomic_DNA"/>
</dbReference>
<evidence type="ECO:0000313" key="2">
    <source>
        <dbReference type="Proteomes" id="UP000199600"/>
    </source>
</evidence>
<name>A0A1A8XI08_9RHOO</name>